<proteinExistence type="predicted"/>
<evidence type="ECO:0000313" key="1">
    <source>
        <dbReference type="EMBL" id="AKP77690.1"/>
    </source>
</evidence>
<name>A0A806THJ4_PRIMG</name>
<dbReference type="InterPro" id="IPR006728">
    <property type="entry name" value="YezG-like"/>
</dbReference>
<dbReference type="Proteomes" id="UP000036410">
    <property type="component" value="Chromosome"/>
</dbReference>
<gene>
    <name evidence="1" type="ORF">AS52_02729</name>
</gene>
<reference evidence="1 2" key="1">
    <citation type="submission" date="2015-01" db="EMBL/GenBank/DDBJ databases">
        <title>Genome sequence of bacillus megaterium Q3.</title>
        <authorList>
            <person name="Wang Y."/>
            <person name="Luo K."/>
            <person name="Bai L."/>
            <person name="Luo F."/>
        </authorList>
    </citation>
    <scope>NUCLEOTIDE SEQUENCE [LARGE SCALE GENOMIC DNA]</scope>
    <source>
        <strain evidence="1 2">Q3</strain>
    </source>
</reference>
<dbReference type="InterPro" id="IPR036170">
    <property type="entry name" value="YezG-like_sf"/>
</dbReference>
<dbReference type="EMBL" id="CP010586">
    <property type="protein sequence ID" value="AKP77690.1"/>
    <property type="molecule type" value="Genomic_DNA"/>
</dbReference>
<dbReference type="SUPFAM" id="SSF160424">
    <property type="entry name" value="BH3703-like"/>
    <property type="match status" value="1"/>
</dbReference>
<accession>A0A806THJ4</accession>
<dbReference type="AlphaFoldDB" id="A0A806THJ4"/>
<protein>
    <submittedName>
        <fullName evidence="1">Uncharacterized protein</fullName>
    </submittedName>
</protein>
<organism evidence="1 2">
    <name type="scientific">Priestia megaterium Q3</name>
    <dbReference type="NCBI Taxonomy" id="1452722"/>
    <lineage>
        <taxon>Bacteria</taxon>
        <taxon>Bacillati</taxon>
        <taxon>Bacillota</taxon>
        <taxon>Bacilli</taxon>
        <taxon>Bacillales</taxon>
        <taxon>Bacillaceae</taxon>
        <taxon>Priestia</taxon>
    </lineage>
</organism>
<dbReference type="Gene3D" id="3.30.500.20">
    <property type="entry name" value="BH3703-like domains"/>
    <property type="match status" value="1"/>
</dbReference>
<sequence>MHYKKRKELGLSLKYIKEAKYQYQAAKSGRMVGIEFERTEVMKRVENEMKQLHKKIAETVNKMIPEEWGKFYFYAQISETGGGTYFFIIHLRIHKVLRIA</sequence>
<evidence type="ECO:0000313" key="2">
    <source>
        <dbReference type="Proteomes" id="UP000036410"/>
    </source>
</evidence>
<dbReference type="Pfam" id="PF04634">
    <property type="entry name" value="YezG-like"/>
    <property type="match status" value="1"/>
</dbReference>